<reference evidence="2 3" key="1">
    <citation type="journal article" date="2009" name="PLoS ONE">
        <title>Genome analysis of the anaerobic thermohalophilic bacterium Halothermothrix orenii.</title>
        <authorList>
            <person name="Mavromatis K."/>
            <person name="Ivanova N."/>
            <person name="Anderson I."/>
            <person name="Lykidis A."/>
            <person name="Hooper S.D."/>
            <person name="Sun H."/>
            <person name="Kunin V."/>
            <person name="Lapidus A."/>
            <person name="Hugenholtz P."/>
            <person name="Patel B."/>
            <person name="Kyrpides N.C."/>
        </authorList>
    </citation>
    <scope>NUCLEOTIDE SEQUENCE [LARGE SCALE GENOMIC DNA]</scope>
    <source>
        <strain evidence="3">H 168 / OCM 544 / DSM 9562</strain>
    </source>
</reference>
<keyword evidence="1" id="KW-1133">Transmembrane helix</keyword>
<sequence>MKLTNRKIVVAGMLGAISIVLGISGLGLIPVPTMAGNVTIMHVPTILGGVLEGPLVGLLIGLIFGLFSFMQASSPLFADPLVSIIPRLFIGITSYLVYAVFKKKNKNLGLISAGIVGTATNTILVLGMGVIRGYIPFEGALSIAVIHGIPEAIVATLLTLLIGRKFTR</sequence>
<proteinExistence type="predicted"/>
<dbReference type="HOGENOM" id="CLU_088550_1_0_9"/>
<feature type="transmembrane region" description="Helical" evidence="1">
    <location>
        <begin position="108"/>
        <end position="135"/>
    </location>
</feature>
<feature type="transmembrane region" description="Helical" evidence="1">
    <location>
        <begin position="12"/>
        <end position="31"/>
    </location>
</feature>
<dbReference type="STRING" id="373903.Hore_08330"/>
<dbReference type="InterPro" id="IPR024529">
    <property type="entry name" value="ECF_trnsprt_substrate-spec"/>
</dbReference>
<name>B8CWC1_HALOH</name>
<accession>B8CWC1</accession>
<feature type="transmembrane region" description="Helical" evidence="1">
    <location>
        <begin position="141"/>
        <end position="162"/>
    </location>
</feature>
<protein>
    <submittedName>
        <fullName evidence="2">Predicted membrane protein</fullName>
    </submittedName>
</protein>
<gene>
    <name evidence="2" type="ordered locus">Hore_08330</name>
</gene>
<dbReference type="Pfam" id="PF12822">
    <property type="entry name" value="ECF_trnsprt"/>
    <property type="match status" value="1"/>
</dbReference>
<feature type="transmembrane region" description="Helical" evidence="1">
    <location>
        <begin position="43"/>
        <end position="69"/>
    </location>
</feature>
<dbReference type="RefSeq" id="WP_012635778.1">
    <property type="nucleotide sequence ID" value="NC_011899.1"/>
</dbReference>
<evidence type="ECO:0000313" key="3">
    <source>
        <dbReference type="Proteomes" id="UP000000719"/>
    </source>
</evidence>
<dbReference type="Proteomes" id="UP000000719">
    <property type="component" value="Chromosome"/>
</dbReference>
<dbReference type="Gene3D" id="1.10.1760.20">
    <property type="match status" value="1"/>
</dbReference>
<dbReference type="KEGG" id="hor:Hore_08330"/>
<organism evidence="2 3">
    <name type="scientific">Halothermothrix orenii (strain H 168 / OCM 544 / DSM 9562)</name>
    <dbReference type="NCBI Taxonomy" id="373903"/>
    <lineage>
        <taxon>Bacteria</taxon>
        <taxon>Bacillati</taxon>
        <taxon>Bacillota</taxon>
        <taxon>Clostridia</taxon>
        <taxon>Halanaerobiales</taxon>
        <taxon>Halothermotrichaceae</taxon>
        <taxon>Halothermothrix</taxon>
    </lineage>
</organism>
<dbReference type="GO" id="GO:0022857">
    <property type="term" value="F:transmembrane transporter activity"/>
    <property type="evidence" value="ECO:0007669"/>
    <property type="project" value="InterPro"/>
</dbReference>
<keyword evidence="3" id="KW-1185">Reference proteome</keyword>
<keyword evidence="1" id="KW-0472">Membrane</keyword>
<dbReference type="eggNOG" id="COG4684">
    <property type="taxonomic scope" value="Bacteria"/>
</dbReference>
<dbReference type="OrthoDB" id="9813540at2"/>
<evidence type="ECO:0000313" key="2">
    <source>
        <dbReference type="EMBL" id="ACL69590.1"/>
    </source>
</evidence>
<dbReference type="AlphaFoldDB" id="B8CWC1"/>
<keyword evidence="1" id="KW-0812">Transmembrane</keyword>
<dbReference type="EMBL" id="CP001098">
    <property type="protein sequence ID" value="ACL69590.1"/>
    <property type="molecule type" value="Genomic_DNA"/>
</dbReference>
<evidence type="ECO:0000256" key="1">
    <source>
        <dbReference type="SAM" id="Phobius"/>
    </source>
</evidence>
<feature type="transmembrane region" description="Helical" evidence="1">
    <location>
        <begin position="81"/>
        <end position="101"/>
    </location>
</feature>